<dbReference type="EMBL" id="MU273938">
    <property type="protein sequence ID" value="KAI0027300.1"/>
    <property type="molecule type" value="Genomic_DNA"/>
</dbReference>
<evidence type="ECO:0000313" key="1">
    <source>
        <dbReference type="EMBL" id="KAI0027300.1"/>
    </source>
</evidence>
<sequence>DLDEALAAARRAVELTPNGHADRPFYLLRLGLSVRRSQSQSPDQLSFNTAYRCFMDAACASGGPPDIKLEAALVASRMCVQCPQFDQFYEKTLRAHASVLKFIPPFIWLGQSISRRFSQLSAMKIGPAITAAASSAICAENFSLALEWLEEGRNIVWAQLTRLRNPLNDLEAHDPDLAHSLRAVSSSLEEAARPSNPYTIVSQRELIVQRHSQFIVSSRIASEDKARKQRELAGKYENLIARIRRIEGFEGFLRPHNIAELAVTCKDGPVIVINVDQSRCDALVLCRPGKVVLVPLPSFSLHIALNMRSKLNAHLTGSFRYRDERAVRIESQNAAEKMKRILALLWRLVVAPILAELGDEVTYLPYVPFMRREFTLPLQLAACSVGDRLPHVTWCPTGPLSSLPLHAAGIYDRTDPGARKASDFIVSSYTPSLSALVAARAQPVRHIPGEDPRVLVVSQPQTPGQAPLPHTNQEAACVCRHFPSTATPLDDTSATVETVFNAMAQHEWVHLACHGTQDPQSPTGSAFFLHDGRLELSRIMGMTHAEAELAVLSACQTAKGSDDLPEEAVHLAAGMLAAGYKSVVATMWSIADEDGPVLSDALYAALKRNLEAGGELDVAYALHEAAGKLRETVGETNFMRWVPFVHFGI</sequence>
<feature type="non-terminal residue" evidence="1">
    <location>
        <position position="1"/>
    </location>
</feature>
<accession>A0ACB8Q6N4</accession>
<protein>
    <submittedName>
        <fullName evidence="1">CHAT domain-containing protein</fullName>
    </submittedName>
</protein>
<name>A0ACB8Q6N4_9AGAM</name>
<comment type="caution">
    <text evidence="1">The sequence shown here is derived from an EMBL/GenBank/DDBJ whole genome shotgun (WGS) entry which is preliminary data.</text>
</comment>
<reference evidence="1" key="2">
    <citation type="journal article" date="2022" name="New Phytol.">
        <title>Evolutionary transition to the ectomycorrhizal habit in the genomes of a hyperdiverse lineage of mushroom-forming fungi.</title>
        <authorList>
            <person name="Looney B."/>
            <person name="Miyauchi S."/>
            <person name="Morin E."/>
            <person name="Drula E."/>
            <person name="Courty P.E."/>
            <person name="Kohler A."/>
            <person name="Kuo A."/>
            <person name="LaButti K."/>
            <person name="Pangilinan J."/>
            <person name="Lipzen A."/>
            <person name="Riley R."/>
            <person name="Andreopoulos W."/>
            <person name="He G."/>
            <person name="Johnson J."/>
            <person name="Nolan M."/>
            <person name="Tritt A."/>
            <person name="Barry K.W."/>
            <person name="Grigoriev I.V."/>
            <person name="Nagy L.G."/>
            <person name="Hibbett D."/>
            <person name="Henrissat B."/>
            <person name="Matheny P.B."/>
            <person name="Labbe J."/>
            <person name="Martin F.M."/>
        </authorList>
    </citation>
    <scope>NUCLEOTIDE SEQUENCE</scope>
    <source>
        <strain evidence="1">EC-137</strain>
    </source>
</reference>
<keyword evidence="2" id="KW-1185">Reference proteome</keyword>
<proteinExistence type="predicted"/>
<organism evidence="1 2">
    <name type="scientific">Vararia minispora EC-137</name>
    <dbReference type="NCBI Taxonomy" id="1314806"/>
    <lineage>
        <taxon>Eukaryota</taxon>
        <taxon>Fungi</taxon>
        <taxon>Dikarya</taxon>
        <taxon>Basidiomycota</taxon>
        <taxon>Agaricomycotina</taxon>
        <taxon>Agaricomycetes</taxon>
        <taxon>Russulales</taxon>
        <taxon>Lachnocladiaceae</taxon>
        <taxon>Vararia</taxon>
    </lineage>
</organism>
<reference evidence="1" key="1">
    <citation type="submission" date="2021-02" db="EMBL/GenBank/DDBJ databases">
        <authorList>
            <consortium name="DOE Joint Genome Institute"/>
            <person name="Ahrendt S."/>
            <person name="Looney B.P."/>
            <person name="Miyauchi S."/>
            <person name="Morin E."/>
            <person name="Drula E."/>
            <person name="Courty P.E."/>
            <person name="Chicoki N."/>
            <person name="Fauchery L."/>
            <person name="Kohler A."/>
            <person name="Kuo A."/>
            <person name="Labutti K."/>
            <person name="Pangilinan J."/>
            <person name="Lipzen A."/>
            <person name="Riley R."/>
            <person name="Andreopoulos W."/>
            <person name="He G."/>
            <person name="Johnson J."/>
            <person name="Barry K.W."/>
            <person name="Grigoriev I.V."/>
            <person name="Nagy L."/>
            <person name="Hibbett D."/>
            <person name="Henrissat B."/>
            <person name="Matheny P.B."/>
            <person name="Labbe J."/>
            <person name="Martin F."/>
        </authorList>
    </citation>
    <scope>NUCLEOTIDE SEQUENCE</scope>
    <source>
        <strain evidence="1">EC-137</strain>
    </source>
</reference>
<evidence type="ECO:0000313" key="2">
    <source>
        <dbReference type="Proteomes" id="UP000814128"/>
    </source>
</evidence>
<gene>
    <name evidence="1" type="ORF">K488DRAFT_74649</name>
</gene>
<dbReference type="Proteomes" id="UP000814128">
    <property type="component" value="Unassembled WGS sequence"/>
</dbReference>